<evidence type="ECO:0000259" key="1">
    <source>
        <dbReference type="Pfam" id="PF01467"/>
    </source>
</evidence>
<evidence type="ECO:0000313" key="2">
    <source>
        <dbReference type="EMBL" id="KAK0750348.1"/>
    </source>
</evidence>
<dbReference type="PANTHER" id="PTHR10695">
    <property type="entry name" value="DEPHOSPHO-COA KINASE-RELATED"/>
    <property type="match status" value="1"/>
</dbReference>
<reference evidence="2" key="1">
    <citation type="submission" date="2023-06" db="EMBL/GenBank/DDBJ databases">
        <title>Genome-scale phylogeny and comparative genomics of the fungal order Sordariales.</title>
        <authorList>
            <consortium name="Lawrence Berkeley National Laboratory"/>
            <person name="Hensen N."/>
            <person name="Bonometti L."/>
            <person name="Westerberg I."/>
            <person name="Brannstrom I.O."/>
            <person name="Guillou S."/>
            <person name="Cros-Aarteil S."/>
            <person name="Calhoun S."/>
            <person name="Haridas S."/>
            <person name="Kuo A."/>
            <person name="Mondo S."/>
            <person name="Pangilinan J."/>
            <person name="Riley R."/>
            <person name="LaButti K."/>
            <person name="Andreopoulos B."/>
            <person name="Lipzen A."/>
            <person name="Chen C."/>
            <person name="Yanf M."/>
            <person name="Daum C."/>
            <person name="Ng V."/>
            <person name="Clum A."/>
            <person name="Steindorff A."/>
            <person name="Ohm R."/>
            <person name="Martin F."/>
            <person name="Silar P."/>
            <person name="Natvig D."/>
            <person name="Lalanne C."/>
            <person name="Gautier V."/>
            <person name="Ament-velasquez S.L."/>
            <person name="Kruys A."/>
            <person name="Hutchinson M.I."/>
            <person name="Powell A.J."/>
            <person name="Barry K."/>
            <person name="Miller A.N."/>
            <person name="Grigoriev I.V."/>
            <person name="Debuchy R."/>
            <person name="Gladieux P."/>
            <person name="Thoren M.H."/>
            <person name="Johannesson H."/>
        </authorList>
    </citation>
    <scope>NUCLEOTIDE SEQUENCE</scope>
    <source>
        <strain evidence="2">SMH3187-1</strain>
    </source>
</reference>
<accession>A0AA40F351</accession>
<dbReference type="GO" id="GO:0004140">
    <property type="term" value="F:dephospho-CoA kinase activity"/>
    <property type="evidence" value="ECO:0007669"/>
    <property type="project" value="TreeGrafter"/>
</dbReference>
<dbReference type="PANTHER" id="PTHR10695:SF46">
    <property type="entry name" value="BIFUNCTIONAL COENZYME A SYNTHASE-RELATED"/>
    <property type="match status" value="1"/>
</dbReference>
<dbReference type="AlphaFoldDB" id="A0AA40F351"/>
<dbReference type="InterPro" id="IPR004821">
    <property type="entry name" value="Cyt_trans-like"/>
</dbReference>
<keyword evidence="3" id="KW-1185">Reference proteome</keyword>
<dbReference type="Proteomes" id="UP001172155">
    <property type="component" value="Unassembled WGS sequence"/>
</dbReference>
<sequence length="409" mass="44873">MTTLHRSQLPSLILLPYPPSPCSHVLLDAAYRPSLRAALSRLRSPKQATTLVVAVACPLLHGQFMRSKAISWSQAQSLVAGLYSLIAVVCAELKISTELDGGPGSVDVSLVLIDHDRNRRINVEQRPKIEPNNTVVVDFPTFAATYHPWNYIFQVKSELGLELSRLYLNLADGKQVLLQEQLVLVEGGLTMHGAQSDSPPSPPPAQGHPVVCLGGTFDWLHPGHKLLLTAAALLLDVPPKDSGEHCTFVIGITGDELLKNKKYADLVQPWEVRARNVILFLSRLLQLLPRGWKDGLQPTIVEKDGDFQASFRNDTISILCVRIQDPFGPTITMEKMDALVVSGETRSGGQAVNDRRVEKGWNALQVYEVDVLDAEEVSDKVAKSDNFATKISSSAIRQQRAEATTSAKI</sequence>
<dbReference type="EMBL" id="JAUKUD010000003">
    <property type="protein sequence ID" value="KAK0750348.1"/>
    <property type="molecule type" value="Genomic_DNA"/>
</dbReference>
<evidence type="ECO:0000313" key="3">
    <source>
        <dbReference type="Proteomes" id="UP001172155"/>
    </source>
</evidence>
<protein>
    <recommendedName>
        <fullName evidence="1">Cytidyltransferase-like domain-containing protein</fullName>
    </recommendedName>
</protein>
<comment type="caution">
    <text evidence="2">The sequence shown here is derived from an EMBL/GenBank/DDBJ whole genome shotgun (WGS) entry which is preliminary data.</text>
</comment>
<dbReference type="GO" id="GO:0015937">
    <property type="term" value="P:coenzyme A biosynthetic process"/>
    <property type="evidence" value="ECO:0007669"/>
    <property type="project" value="TreeGrafter"/>
</dbReference>
<proteinExistence type="predicted"/>
<gene>
    <name evidence="2" type="ORF">B0T18DRAFT_389779</name>
</gene>
<dbReference type="SUPFAM" id="SSF52374">
    <property type="entry name" value="Nucleotidylyl transferase"/>
    <property type="match status" value="1"/>
</dbReference>
<feature type="domain" description="Cytidyltransferase-like" evidence="1">
    <location>
        <begin position="213"/>
        <end position="398"/>
    </location>
</feature>
<dbReference type="InterPro" id="IPR014729">
    <property type="entry name" value="Rossmann-like_a/b/a_fold"/>
</dbReference>
<name>A0AA40F351_9PEZI</name>
<dbReference type="Pfam" id="PF01467">
    <property type="entry name" value="CTP_transf_like"/>
    <property type="match status" value="1"/>
</dbReference>
<organism evidence="2 3">
    <name type="scientific">Schizothecium vesticola</name>
    <dbReference type="NCBI Taxonomy" id="314040"/>
    <lineage>
        <taxon>Eukaryota</taxon>
        <taxon>Fungi</taxon>
        <taxon>Dikarya</taxon>
        <taxon>Ascomycota</taxon>
        <taxon>Pezizomycotina</taxon>
        <taxon>Sordariomycetes</taxon>
        <taxon>Sordariomycetidae</taxon>
        <taxon>Sordariales</taxon>
        <taxon>Schizotheciaceae</taxon>
        <taxon>Schizothecium</taxon>
    </lineage>
</organism>
<dbReference type="Gene3D" id="3.40.50.620">
    <property type="entry name" value="HUPs"/>
    <property type="match status" value="1"/>
</dbReference>